<evidence type="ECO:0000256" key="7">
    <source>
        <dbReference type="PIRNR" id="PIRNR000077"/>
    </source>
</evidence>
<dbReference type="PROSITE" id="PS00194">
    <property type="entry name" value="THIOREDOXIN_1"/>
    <property type="match status" value="1"/>
</dbReference>
<dbReference type="GO" id="GO:0015035">
    <property type="term" value="F:protein-disulfide reductase activity"/>
    <property type="evidence" value="ECO:0007669"/>
    <property type="project" value="UniProtKB-UniRule"/>
</dbReference>
<keyword evidence="5 9" id="KW-0676">Redox-active center</keyword>
<comment type="similarity">
    <text evidence="1 7">Belongs to the thioredoxin family.</text>
</comment>
<dbReference type="GO" id="GO:0005829">
    <property type="term" value="C:cytosol"/>
    <property type="evidence" value="ECO:0007669"/>
    <property type="project" value="TreeGrafter"/>
</dbReference>
<dbReference type="PRINTS" id="PR00421">
    <property type="entry name" value="THIOREDOXIN"/>
</dbReference>
<evidence type="ECO:0000256" key="5">
    <source>
        <dbReference type="ARBA" id="ARBA00023284"/>
    </source>
</evidence>
<dbReference type="Pfam" id="PF00085">
    <property type="entry name" value="Thioredoxin"/>
    <property type="match status" value="1"/>
</dbReference>
<dbReference type="PANTHER" id="PTHR45663">
    <property type="entry name" value="GEO12009P1"/>
    <property type="match status" value="1"/>
</dbReference>
<dbReference type="OrthoDB" id="9790390at2"/>
<evidence type="ECO:0000313" key="11">
    <source>
        <dbReference type="EMBL" id="ACE06045.1"/>
    </source>
</evidence>
<dbReference type="GO" id="GO:0045454">
    <property type="term" value="P:cell redox homeostasis"/>
    <property type="evidence" value="ECO:0007669"/>
    <property type="project" value="TreeGrafter"/>
</dbReference>
<dbReference type="NCBIfam" id="TIGR01068">
    <property type="entry name" value="thioredoxin"/>
    <property type="match status" value="1"/>
</dbReference>
<accession>B3ES43</accession>
<evidence type="ECO:0000256" key="8">
    <source>
        <dbReference type="PIRSR" id="PIRSR000077-1"/>
    </source>
</evidence>
<keyword evidence="3" id="KW-0249">Electron transport</keyword>
<gene>
    <name evidence="11" type="ordered locus">Aasi_0649</name>
</gene>
<evidence type="ECO:0000313" key="12">
    <source>
        <dbReference type="Proteomes" id="UP000001227"/>
    </source>
</evidence>
<dbReference type="FunFam" id="3.40.30.10:FF:000001">
    <property type="entry name" value="Thioredoxin"/>
    <property type="match status" value="1"/>
</dbReference>
<sequence>MNKEKDIHLTDAEFDKALQSSNPVLVDFWAPWCGPCRMMSPIIDELAKEYEGKADIYKLNIDENSQVPTKYSIRSIPTMIIFKNGQAVERIVGGLSKIALEEKLDIYTS</sequence>
<name>B3ES43_AMOA5</name>
<keyword evidence="2" id="KW-0813">Transport</keyword>
<evidence type="ECO:0000256" key="3">
    <source>
        <dbReference type="ARBA" id="ARBA00022982"/>
    </source>
</evidence>
<evidence type="ECO:0000256" key="9">
    <source>
        <dbReference type="PIRSR" id="PIRSR000077-4"/>
    </source>
</evidence>
<dbReference type="eggNOG" id="COG3118">
    <property type="taxonomic scope" value="Bacteria"/>
</dbReference>
<feature type="site" description="Contributes to redox potential value" evidence="8">
    <location>
        <position position="34"/>
    </location>
</feature>
<dbReference type="AlphaFoldDB" id="B3ES43"/>
<dbReference type="KEGG" id="aas:Aasi_0649"/>
<evidence type="ECO:0000259" key="10">
    <source>
        <dbReference type="PROSITE" id="PS51352"/>
    </source>
</evidence>
<feature type="site" description="Deprotonates C-terminal active site Cys" evidence="8">
    <location>
        <position position="27"/>
    </location>
</feature>
<dbReference type="PIRSF" id="PIRSF000077">
    <property type="entry name" value="Thioredoxin"/>
    <property type="match status" value="1"/>
</dbReference>
<dbReference type="Gene3D" id="3.40.30.10">
    <property type="entry name" value="Glutaredoxin"/>
    <property type="match status" value="1"/>
</dbReference>
<dbReference type="HOGENOM" id="CLU_090389_10_1_10"/>
<evidence type="ECO:0000256" key="1">
    <source>
        <dbReference type="ARBA" id="ARBA00008987"/>
    </source>
</evidence>
<dbReference type="RefSeq" id="WP_012472813.1">
    <property type="nucleotide sequence ID" value="NC_010830.1"/>
</dbReference>
<dbReference type="CDD" id="cd02947">
    <property type="entry name" value="TRX_family"/>
    <property type="match status" value="1"/>
</dbReference>
<feature type="active site" description="Nucleophile" evidence="8">
    <location>
        <position position="33"/>
    </location>
</feature>
<dbReference type="EMBL" id="CP001102">
    <property type="protein sequence ID" value="ACE06045.1"/>
    <property type="molecule type" value="Genomic_DNA"/>
</dbReference>
<dbReference type="STRING" id="452471.Aasi_0649"/>
<feature type="domain" description="Thioredoxin" evidence="10">
    <location>
        <begin position="1"/>
        <end position="109"/>
    </location>
</feature>
<dbReference type="InterPro" id="IPR005746">
    <property type="entry name" value="Thioredoxin"/>
</dbReference>
<dbReference type="InterPro" id="IPR036249">
    <property type="entry name" value="Thioredoxin-like_sf"/>
</dbReference>
<dbReference type="SUPFAM" id="SSF52833">
    <property type="entry name" value="Thioredoxin-like"/>
    <property type="match status" value="1"/>
</dbReference>
<feature type="disulfide bond" description="Redox-active" evidence="9">
    <location>
        <begin position="33"/>
        <end position="36"/>
    </location>
</feature>
<protein>
    <recommendedName>
        <fullName evidence="6 7">Thioredoxin</fullName>
    </recommendedName>
</protein>
<organism evidence="11 12">
    <name type="scientific">Amoebophilus asiaticus (strain 5a2)</name>
    <dbReference type="NCBI Taxonomy" id="452471"/>
    <lineage>
        <taxon>Bacteria</taxon>
        <taxon>Pseudomonadati</taxon>
        <taxon>Bacteroidota</taxon>
        <taxon>Cytophagia</taxon>
        <taxon>Cytophagales</taxon>
        <taxon>Amoebophilaceae</taxon>
        <taxon>Candidatus Amoebophilus</taxon>
    </lineage>
</organism>
<keyword evidence="4 9" id="KW-1015">Disulfide bond</keyword>
<evidence type="ECO:0000256" key="2">
    <source>
        <dbReference type="ARBA" id="ARBA00022448"/>
    </source>
</evidence>
<dbReference type="PROSITE" id="PS51352">
    <property type="entry name" value="THIOREDOXIN_2"/>
    <property type="match status" value="1"/>
</dbReference>
<dbReference type="PANTHER" id="PTHR45663:SF11">
    <property type="entry name" value="GEO12009P1"/>
    <property type="match status" value="1"/>
</dbReference>
<evidence type="ECO:0000256" key="4">
    <source>
        <dbReference type="ARBA" id="ARBA00023157"/>
    </source>
</evidence>
<feature type="active site" description="Nucleophile" evidence="8">
    <location>
        <position position="36"/>
    </location>
</feature>
<keyword evidence="12" id="KW-1185">Reference proteome</keyword>
<dbReference type="InterPro" id="IPR013766">
    <property type="entry name" value="Thioredoxin_domain"/>
</dbReference>
<reference evidence="11 12" key="1">
    <citation type="journal article" date="2010" name="J. Bacteriol.">
        <title>The genome of the amoeba symbiont 'Candidatus Amoebophilus asiaticus' reveals common mechanisms for host cell interaction among amoeba-associated bacteria.</title>
        <authorList>
            <person name="Schmitz-Esser S."/>
            <person name="Tischler P."/>
            <person name="Arnold R."/>
            <person name="Montanaro J."/>
            <person name="Wagner M."/>
            <person name="Rattei T."/>
            <person name="Horn M."/>
        </authorList>
    </citation>
    <scope>NUCLEOTIDE SEQUENCE [LARGE SCALE GENOMIC DNA]</scope>
    <source>
        <strain evidence="11 12">5a2</strain>
    </source>
</reference>
<dbReference type="Proteomes" id="UP000001227">
    <property type="component" value="Chromosome"/>
</dbReference>
<feature type="site" description="Contributes to redox potential value" evidence="8">
    <location>
        <position position="35"/>
    </location>
</feature>
<evidence type="ECO:0000256" key="6">
    <source>
        <dbReference type="NCBIfam" id="TIGR01068"/>
    </source>
</evidence>
<dbReference type="InterPro" id="IPR017937">
    <property type="entry name" value="Thioredoxin_CS"/>
</dbReference>
<proteinExistence type="inferred from homology"/>